<dbReference type="Proteomes" id="UP000189701">
    <property type="component" value="Unplaced"/>
</dbReference>
<gene>
    <name evidence="3" type="primary">LOC104246488</name>
</gene>
<keyword evidence="2" id="KW-1185">Reference proteome</keyword>
<organism evidence="2 3">
    <name type="scientific">Nicotiana sylvestris</name>
    <name type="common">Wood tobacco</name>
    <name type="synonym">South American tobacco</name>
    <dbReference type="NCBI Taxonomy" id="4096"/>
    <lineage>
        <taxon>Eukaryota</taxon>
        <taxon>Viridiplantae</taxon>
        <taxon>Streptophyta</taxon>
        <taxon>Embryophyta</taxon>
        <taxon>Tracheophyta</taxon>
        <taxon>Spermatophyta</taxon>
        <taxon>Magnoliopsida</taxon>
        <taxon>eudicotyledons</taxon>
        <taxon>Gunneridae</taxon>
        <taxon>Pentapetalae</taxon>
        <taxon>asterids</taxon>
        <taxon>lamiids</taxon>
        <taxon>Solanales</taxon>
        <taxon>Solanaceae</taxon>
        <taxon>Nicotianoideae</taxon>
        <taxon>Nicotianeae</taxon>
        <taxon>Nicotiana</taxon>
    </lineage>
</organism>
<sequence>MYNRYQSKTGVEDDQLGPLSGPYTPSEPSTELREISTMNRDQTGIDIIRIIETEEAVVGPREPPRLSEYNFNIDVVAIVSTIGCIKDTKWPRPLQSDPAQRDPNQMCKYHGTHGHRTEDCRQLRKEVAQLFNNGHLREFLSEQAKNHFKNRDSNKQTEQEEPQHVINMIIGEVDVPQGLMLKRTKVSITREKRTRDYIPEGTLSFNNEDAEGIVQPHNDALVISVLINKCRVSVC</sequence>
<protein>
    <submittedName>
        <fullName evidence="3">Uncharacterized protein LOC104246488</fullName>
    </submittedName>
</protein>
<reference evidence="2" key="1">
    <citation type="journal article" date="2013" name="Genome Biol.">
        <title>Reference genomes and transcriptomes of Nicotiana sylvestris and Nicotiana tomentosiformis.</title>
        <authorList>
            <person name="Sierro N."/>
            <person name="Battey J.N."/>
            <person name="Ouadi S."/>
            <person name="Bovet L."/>
            <person name="Goepfert S."/>
            <person name="Bakaher N."/>
            <person name="Peitsch M.C."/>
            <person name="Ivanov N.V."/>
        </authorList>
    </citation>
    <scope>NUCLEOTIDE SEQUENCE [LARGE SCALE GENOMIC DNA]</scope>
</reference>
<dbReference type="AlphaFoldDB" id="A0A1U7Y907"/>
<evidence type="ECO:0000256" key="1">
    <source>
        <dbReference type="SAM" id="MobiDB-lite"/>
    </source>
</evidence>
<name>A0A1U7Y907_NICSY</name>
<feature type="region of interest" description="Disordered" evidence="1">
    <location>
        <begin position="1"/>
        <end position="33"/>
    </location>
</feature>
<dbReference type="eggNOG" id="ENOG502SYYH">
    <property type="taxonomic scope" value="Eukaryota"/>
</dbReference>
<dbReference type="PANTHER" id="PTHR33240">
    <property type="entry name" value="OS08G0508500 PROTEIN"/>
    <property type="match status" value="1"/>
</dbReference>
<reference evidence="3" key="2">
    <citation type="submission" date="2025-08" db="UniProtKB">
        <authorList>
            <consortium name="RefSeq"/>
        </authorList>
    </citation>
    <scope>IDENTIFICATION</scope>
    <source>
        <tissue evidence="3">Leaf</tissue>
    </source>
</reference>
<dbReference type="PANTHER" id="PTHR33240:SF8">
    <property type="entry name" value="OS03G0439900 PROTEIN"/>
    <property type="match status" value="1"/>
</dbReference>
<accession>A0A1U7Y907</accession>
<proteinExistence type="predicted"/>
<evidence type="ECO:0000313" key="3">
    <source>
        <dbReference type="RefSeq" id="XP_009800602.1"/>
    </source>
</evidence>
<dbReference type="RefSeq" id="XP_009800602.1">
    <property type="nucleotide sequence ID" value="XM_009802300.1"/>
</dbReference>
<evidence type="ECO:0000313" key="2">
    <source>
        <dbReference type="Proteomes" id="UP000189701"/>
    </source>
</evidence>